<proteinExistence type="predicted"/>
<organism evidence="1">
    <name type="scientific">Ixodes ricinus</name>
    <name type="common">Common tick</name>
    <name type="synonym">Acarus ricinus</name>
    <dbReference type="NCBI Taxonomy" id="34613"/>
    <lineage>
        <taxon>Eukaryota</taxon>
        <taxon>Metazoa</taxon>
        <taxon>Ecdysozoa</taxon>
        <taxon>Arthropoda</taxon>
        <taxon>Chelicerata</taxon>
        <taxon>Arachnida</taxon>
        <taxon>Acari</taxon>
        <taxon>Parasitiformes</taxon>
        <taxon>Ixodida</taxon>
        <taxon>Ixodoidea</taxon>
        <taxon>Ixodidae</taxon>
        <taxon>Ixodinae</taxon>
        <taxon>Ixodes</taxon>
    </lineage>
</organism>
<sequence length="74" mass="8021">MAAAKYLFSLVVRSLSNTICFWTAAFLGSNAAARSKSSLALSYSCSWTKAVPLRKRALTLSQSISNARVQFVTT</sequence>
<protein>
    <submittedName>
        <fullName evidence="1">Putative secreted protein</fullName>
    </submittedName>
</protein>
<evidence type="ECO:0000313" key="1">
    <source>
        <dbReference type="EMBL" id="MXU83317.1"/>
    </source>
</evidence>
<name>A0A6B0U2B3_IXORI</name>
<dbReference type="EMBL" id="GIFC01001234">
    <property type="protein sequence ID" value="MXU83317.1"/>
    <property type="molecule type" value="Transcribed_RNA"/>
</dbReference>
<dbReference type="AlphaFoldDB" id="A0A6B0U2B3"/>
<reference evidence="1" key="1">
    <citation type="submission" date="2019-12" db="EMBL/GenBank/DDBJ databases">
        <title>An insight into the sialome of adult female Ixodes ricinus ticks feeding for 6 days.</title>
        <authorList>
            <person name="Perner J."/>
            <person name="Ribeiro J.M.C."/>
        </authorList>
    </citation>
    <scope>NUCLEOTIDE SEQUENCE</scope>
    <source>
        <strain evidence="1">Semi-engorged</strain>
        <tissue evidence="1">Salivary glands</tissue>
    </source>
</reference>
<accession>A0A6B0U2B3</accession>